<reference evidence="1" key="2">
    <citation type="journal article" date="2015" name="Data Brief">
        <title>Shoot transcriptome of the giant reed, Arundo donax.</title>
        <authorList>
            <person name="Barrero R.A."/>
            <person name="Guerrero F.D."/>
            <person name="Moolhuijzen P."/>
            <person name="Goolsby J.A."/>
            <person name="Tidwell J."/>
            <person name="Bellgard S.E."/>
            <person name="Bellgard M.I."/>
        </authorList>
    </citation>
    <scope>NUCLEOTIDE SEQUENCE</scope>
    <source>
        <tissue evidence="1">Shoot tissue taken approximately 20 cm above the soil surface</tissue>
    </source>
</reference>
<reference evidence="1" key="1">
    <citation type="submission" date="2014-09" db="EMBL/GenBank/DDBJ databases">
        <authorList>
            <person name="Magalhaes I.L.F."/>
            <person name="Oliveira U."/>
            <person name="Santos F.R."/>
            <person name="Vidigal T.H.D.A."/>
            <person name="Brescovit A.D."/>
            <person name="Santos A.J."/>
        </authorList>
    </citation>
    <scope>NUCLEOTIDE SEQUENCE</scope>
    <source>
        <tissue evidence="1">Shoot tissue taken approximately 20 cm above the soil surface</tissue>
    </source>
</reference>
<proteinExistence type="predicted"/>
<evidence type="ECO:0000313" key="1">
    <source>
        <dbReference type="EMBL" id="JAE18394.1"/>
    </source>
</evidence>
<dbReference type="AlphaFoldDB" id="A0A0A9G4J1"/>
<organism evidence="1">
    <name type="scientific">Arundo donax</name>
    <name type="common">Giant reed</name>
    <name type="synonym">Donax arundinaceus</name>
    <dbReference type="NCBI Taxonomy" id="35708"/>
    <lineage>
        <taxon>Eukaryota</taxon>
        <taxon>Viridiplantae</taxon>
        <taxon>Streptophyta</taxon>
        <taxon>Embryophyta</taxon>
        <taxon>Tracheophyta</taxon>
        <taxon>Spermatophyta</taxon>
        <taxon>Magnoliopsida</taxon>
        <taxon>Liliopsida</taxon>
        <taxon>Poales</taxon>
        <taxon>Poaceae</taxon>
        <taxon>PACMAD clade</taxon>
        <taxon>Arundinoideae</taxon>
        <taxon>Arundineae</taxon>
        <taxon>Arundo</taxon>
    </lineage>
</organism>
<protein>
    <submittedName>
        <fullName evidence="1">Uncharacterized protein</fullName>
    </submittedName>
</protein>
<dbReference type="EMBL" id="GBRH01179502">
    <property type="protein sequence ID" value="JAE18394.1"/>
    <property type="molecule type" value="Transcribed_RNA"/>
</dbReference>
<accession>A0A0A9G4J1</accession>
<sequence>MCSFPTFSCLSTIAFSNIVCKRKKGCYALSFRPDCFSNLYQ</sequence>
<name>A0A0A9G4J1_ARUDO</name>